<reference evidence="2" key="1">
    <citation type="submission" date="2019-08" db="EMBL/GenBank/DDBJ databases">
        <authorList>
            <person name="Kucharzyk K."/>
            <person name="Murdoch R.W."/>
            <person name="Higgins S."/>
            <person name="Loffler F."/>
        </authorList>
    </citation>
    <scope>NUCLEOTIDE SEQUENCE</scope>
</reference>
<evidence type="ECO:0000259" key="1">
    <source>
        <dbReference type="Pfam" id="PF07833"/>
    </source>
</evidence>
<dbReference type="EMBL" id="VSSQ01022582">
    <property type="protein sequence ID" value="MPM68988.1"/>
    <property type="molecule type" value="Genomic_DNA"/>
</dbReference>
<comment type="caution">
    <text evidence="2">The sequence shown here is derived from an EMBL/GenBank/DDBJ whole genome shotgun (WGS) entry which is preliminary data.</text>
</comment>
<protein>
    <recommendedName>
        <fullName evidence="1">Copper amine oxidase-like N-terminal domain-containing protein</fullName>
    </recommendedName>
</protein>
<feature type="domain" description="Copper amine oxidase-like N-terminal" evidence="1">
    <location>
        <begin position="1"/>
        <end position="88"/>
    </location>
</feature>
<dbReference type="SUPFAM" id="SSF55383">
    <property type="entry name" value="Copper amine oxidase, domain N"/>
    <property type="match status" value="1"/>
</dbReference>
<dbReference type="InterPro" id="IPR012854">
    <property type="entry name" value="Cu_amine_oxidase-like_N"/>
</dbReference>
<proteinExistence type="predicted"/>
<gene>
    <name evidence="2" type="ORF">SDC9_115925</name>
</gene>
<organism evidence="2">
    <name type="scientific">bioreactor metagenome</name>
    <dbReference type="NCBI Taxonomy" id="1076179"/>
    <lineage>
        <taxon>unclassified sequences</taxon>
        <taxon>metagenomes</taxon>
        <taxon>ecological metagenomes</taxon>
    </lineage>
</organism>
<dbReference type="InterPro" id="IPR036582">
    <property type="entry name" value="Mao_N_sf"/>
</dbReference>
<dbReference type="Gene3D" id="3.30.457.10">
    <property type="entry name" value="Copper amine oxidase-like, N-terminal domain"/>
    <property type="match status" value="1"/>
</dbReference>
<accession>A0A645BV73</accession>
<dbReference type="AlphaFoldDB" id="A0A645BV73"/>
<name>A0A645BV73_9ZZZZ</name>
<sequence>MRFVAETMGADVRWDQETQTAVIEQNGITIMVLIGSDTITVTKDGSTYTVKMDTQAVLAEDRTYVPIRYVAEALGAWVSYSDLFTTVQIYRDVLTPEEITRLHSYYDMTRKEYYEAKGSNSVYSDEEILKLYPQIAYFTGTYGFENANEWKLRNPNGIEVLAQPARIPTSYVGVVSGLTYTYGVQPDIEYAELILAEAYGVENEINSAGKVTISLRTDFSCIYYSRHSTSAGTYVRGVLTVIIPENADISWIKENCDFISDPKAGETRNIDVEIYVNTFSANVHWSSMTAVE</sequence>
<dbReference type="Pfam" id="PF07833">
    <property type="entry name" value="Cu_amine_oxidN1"/>
    <property type="match status" value="1"/>
</dbReference>
<evidence type="ECO:0000313" key="2">
    <source>
        <dbReference type="EMBL" id="MPM68988.1"/>
    </source>
</evidence>